<dbReference type="VEuPathDB" id="FungiDB:SeMB42_g05279"/>
<feature type="region of interest" description="Disordered" evidence="1">
    <location>
        <begin position="369"/>
        <end position="399"/>
    </location>
</feature>
<proteinExistence type="predicted"/>
<feature type="signal peptide" evidence="2">
    <location>
        <begin position="1"/>
        <end position="40"/>
    </location>
</feature>
<feature type="non-terminal residue" evidence="3">
    <location>
        <position position="399"/>
    </location>
</feature>
<evidence type="ECO:0000256" key="2">
    <source>
        <dbReference type="SAM" id="SignalP"/>
    </source>
</evidence>
<comment type="caution">
    <text evidence="3">The sequence shown here is derived from an EMBL/GenBank/DDBJ whole genome shotgun (WGS) entry which is preliminary data.</text>
</comment>
<dbReference type="Proteomes" id="UP000317494">
    <property type="component" value="Unassembled WGS sequence"/>
</dbReference>
<organism evidence="3 4">
    <name type="scientific">Synchytrium endobioticum</name>
    <dbReference type="NCBI Taxonomy" id="286115"/>
    <lineage>
        <taxon>Eukaryota</taxon>
        <taxon>Fungi</taxon>
        <taxon>Fungi incertae sedis</taxon>
        <taxon>Chytridiomycota</taxon>
        <taxon>Chytridiomycota incertae sedis</taxon>
        <taxon>Chytridiomycetes</taxon>
        <taxon>Synchytriales</taxon>
        <taxon>Synchytriaceae</taxon>
        <taxon>Synchytrium</taxon>
    </lineage>
</organism>
<evidence type="ECO:0000313" key="3">
    <source>
        <dbReference type="EMBL" id="TPX42123.1"/>
    </source>
</evidence>
<sequence>MSDYLITHLNDLRNICARMTLLQTLVLILCLCCRIQPVATDDKLSSHIASMKKSQIAMLNRAAIAEKYQWMLGLDRALFVSSDSEFDHLEDTILLRYPYRPCHFNQVSNLAMTPGFLELASHFHSLALAHYNLIAVELRKVIQNNTERLHSFLTLRWLNKRLTSVLTRMETHLWFLSHYGHALDGNLQQSSRTNWRKDYHQWWERRKLHHDFAKTQYQSLVGKYDPDMTMIILDRQMYPDTQITTLPQPRMPIGKLICLVEIHRRNVETWKRRCDKLSPEWVGSHSSLQDSTYWSDQYHEAVQTYEDHQTIFYKSLLAIINRGKAEQYRVRWRPSESSHEGNRILYGQTTKAEDHSNVVDARLDSGAAIDRPLDTVDTKSAEGRPGTPEIMNHDELSLS</sequence>
<keyword evidence="2" id="KW-0732">Signal</keyword>
<feature type="compositionally biased region" description="Basic and acidic residues" evidence="1">
    <location>
        <begin position="371"/>
        <end position="382"/>
    </location>
</feature>
<keyword evidence="4" id="KW-1185">Reference proteome</keyword>
<gene>
    <name evidence="3" type="ORF">SeMB42_g05279</name>
</gene>
<dbReference type="AlphaFoldDB" id="A0A507CSJ3"/>
<evidence type="ECO:0000256" key="1">
    <source>
        <dbReference type="SAM" id="MobiDB-lite"/>
    </source>
</evidence>
<accession>A0A507CSJ3</accession>
<name>A0A507CSJ3_9FUNG</name>
<protein>
    <submittedName>
        <fullName evidence="3">Uncharacterized protein</fullName>
    </submittedName>
</protein>
<feature type="chain" id="PRO_5021206416" evidence="2">
    <location>
        <begin position="41"/>
        <end position="399"/>
    </location>
</feature>
<reference evidence="3 4" key="1">
    <citation type="journal article" date="2019" name="Sci. Rep.">
        <title>Comparative genomics of chytrid fungi reveal insights into the obligate biotrophic and pathogenic lifestyle of Synchytrium endobioticum.</title>
        <authorList>
            <person name="van de Vossenberg B.T.L.H."/>
            <person name="Warris S."/>
            <person name="Nguyen H.D.T."/>
            <person name="van Gent-Pelzer M.P.E."/>
            <person name="Joly D.L."/>
            <person name="van de Geest H.C."/>
            <person name="Bonants P.J.M."/>
            <person name="Smith D.S."/>
            <person name="Levesque C.A."/>
            <person name="van der Lee T.A.J."/>
        </authorList>
    </citation>
    <scope>NUCLEOTIDE SEQUENCE [LARGE SCALE GENOMIC DNA]</scope>
    <source>
        <strain evidence="3 4">MB42</strain>
    </source>
</reference>
<evidence type="ECO:0000313" key="4">
    <source>
        <dbReference type="Proteomes" id="UP000317494"/>
    </source>
</evidence>
<dbReference type="EMBL" id="QEAN01000244">
    <property type="protein sequence ID" value="TPX42123.1"/>
    <property type="molecule type" value="Genomic_DNA"/>
</dbReference>